<dbReference type="GO" id="GO:0019143">
    <property type="term" value="F:3-deoxy-manno-octulosonate-8-phosphatase activity"/>
    <property type="evidence" value="ECO:0007669"/>
    <property type="project" value="UniProtKB-EC"/>
</dbReference>
<dbReference type="EC" id="3.1.3.45" evidence="5"/>
<evidence type="ECO:0000256" key="6">
    <source>
        <dbReference type="ARBA" id="ARBA00020092"/>
    </source>
</evidence>
<dbReference type="PATRIC" id="fig|817.53.peg.2417"/>
<dbReference type="InterPro" id="IPR010023">
    <property type="entry name" value="KdsC_fam"/>
</dbReference>
<evidence type="ECO:0000256" key="11">
    <source>
        <dbReference type="ARBA" id="ARBA00031051"/>
    </source>
</evidence>
<keyword evidence="10" id="KW-0448">Lipopolysaccharide biosynthesis</keyword>
<dbReference type="PANTHER" id="PTHR21485">
    <property type="entry name" value="HAD SUPERFAMILY MEMBERS CMAS AND KDSC"/>
    <property type="match status" value="1"/>
</dbReference>
<evidence type="ECO:0000256" key="7">
    <source>
        <dbReference type="ARBA" id="ARBA00022723"/>
    </source>
</evidence>
<dbReference type="SFLD" id="SFLDG01138">
    <property type="entry name" value="C1.6.2:_Deoxy-d-mannose-octulo"/>
    <property type="match status" value="1"/>
</dbReference>
<reference evidence="13" key="2">
    <citation type="submission" date="2014-07" db="EMBL/GenBank/DDBJ databases">
        <title>Genetics and epidemiology of antimicrobial resistance in B. fragilis group.</title>
        <authorList>
            <person name="Sydenham T.V."/>
            <person name="Hasman H."/>
            <person name="Kemp M."/>
            <person name="Justesen U.S."/>
        </authorList>
    </citation>
    <scope>NUCLEOTIDE SEQUENCE [LARGE SCALE GENOMIC DNA]</scope>
    <source>
        <strain evidence="13">DCMOUH0018B</strain>
    </source>
</reference>
<dbReference type="PIRSF" id="PIRSF006118">
    <property type="entry name" value="KDO8-P_Ptase"/>
    <property type="match status" value="1"/>
</dbReference>
<evidence type="ECO:0000256" key="4">
    <source>
        <dbReference type="ARBA" id="ARBA00011881"/>
    </source>
</evidence>
<feature type="binding site" evidence="12">
    <location>
        <position position="114"/>
    </location>
    <ligand>
        <name>Mg(2+)</name>
        <dbReference type="ChEBI" id="CHEBI:18420"/>
    </ligand>
</feature>
<feature type="binding site" evidence="12">
    <location>
        <position position="23"/>
    </location>
    <ligand>
        <name>substrate</name>
    </ligand>
</feature>
<keyword evidence="7 12" id="KW-0479">Metal-binding</keyword>
<dbReference type="InterPro" id="IPR050793">
    <property type="entry name" value="CMP-NeuNAc_synthase"/>
</dbReference>
<comment type="catalytic activity">
    <reaction evidence="1">
        <text>3-deoxy-alpha-D-manno-2-octulosonate-8-phosphate + H2O = 3-deoxy-alpha-D-manno-oct-2-ulosonate + phosphate</text>
        <dbReference type="Rhea" id="RHEA:11500"/>
        <dbReference type="ChEBI" id="CHEBI:15377"/>
        <dbReference type="ChEBI" id="CHEBI:43474"/>
        <dbReference type="ChEBI" id="CHEBI:85985"/>
        <dbReference type="ChEBI" id="CHEBI:85986"/>
        <dbReference type="EC" id="3.1.3.45"/>
    </reaction>
</comment>
<name>A0A0I9S9T8_BACFG</name>
<dbReference type="SUPFAM" id="SSF56784">
    <property type="entry name" value="HAD-like"/>
    <property type="match status" value="1"/>
</dbReference>
<evidence type="ECO:0000256" key="9">
    <source>
        <dbReference type="ARBA" id="ARBA00022842"/>
    </source>
</evidence>
<evidence type="ECO:0000256" key="12">
    <source>
        <dbReference type="PIRSR" id="PIRSR006118-2"/>
    </source>
</evidence>
<accession>A0A0I9S9T8</accession>
<dbReference type="NCBIfam" id="TIGR01670">
    <property type="entry name" value="KdsC-phosphatas"/>
    <property type="match status" value="1"/>
</dbReference>
<dbReference type="GO" id="GO:0008781">
    <property type="term" value="F:N-acylneuraminate cytidylyltransferase activity"/>
    <property type="evidence" value="ECO:0007669"/>
    <property type="project" value="TreeGrafter"/>
</dbReference>
<keyword evidence="9 12" id="KW-0460">Magnesium</keyword>
<organism evidence="13">
    <name type="scientific">Bacteroides fragilis</name>
    <dbReference type="NCBI Taxonomy" id="817"/>
    <lineage>
        <taxon>Bacteria</taxon>
        <taxon>Pseudomonadati</taxon>
        <taxon>Bacteroidota</taxon>
        <taxon>Bacteroidia</taxon>
        <taxon>Bacteroidales</taxon>
        <taxon>Bacteroidaceae</taxon>
        <taxon>Bacteroides</taxon>
    </lineage>
</organism>
<feature type="binding site" evidence="12">
    <location>
        <position position="21"/>
    </location>
    <ligand>
        <name>Mg(2+)</name>
        <dbReference type="ChEBI" id="CHEBI:18420"/>
    </ligand>
</feature>
<protein>
    <recommendedName>
        <fullName evidence="6">3-deoxy-D-manno-octulosonate 8-phosphate phosphatase KdsC</fullName>
        <ecNumber evidence="5">3.1.3.45</ecNumber>
    </recommendedName>
    <alternativeName>
        <fullName evidence="11">KDO 8-P phosphatase</fullName>
    </alternativeName>
</protein>
<evidence type="ECO:0000256" key="8">
    <source>
        <dbReference type="ARBA" id="ARBA00022801"/>
    </source>
</evidence>
<keyword evidence="8" id="KW-0378">Hydrolase</keyword>
<comment type="similarity">
    <text evidence="3">Belongs to the KdsC family.</text>
</comment>
<evidence type="ECO:0000256" key="5">
    <source>
        <dbReference type="ARBA" id="ARBA00013066"/>
    </source>
</evidence>
<dbReference type="GO" id="GO:0046872">
    <property type="term" value="F:metal ion binding"/>
    <property type="evidence" value="ECO:0007669"/>
    <property type="project" value="UniProtKB-KW"/>
</dbReference>
<evidence type="ECO:0000256" key="2">
    <source>
        <dbReference type="ARBA" id="ARBA00001946"/>
    </source>
</evidence>
<dbReference type="SFLD" id="SFLDS00003">
    <property type="entry name" value="Haloacid_Dehalogenase"/>
    <property type="match status" value="1"/>
</dbReference>
<comment type="subunit">
    <text evidence="4">Homotetramer.</text>
</comment>
<comment type="cofactor">
    <cofactor evidence="2 12">
        <name>Mg(2+)</name>
        <dbReference type="ChEBI" id="CHEBI:18420"/>
    </cofactor>
</comment>
<evidence type="ECO:0000256" key="10">
    <source>
        <dbReference type="ARBA" id="ARBA00022985"/>
    </source>
</evidence>
<dbReference type="PANTHER" id="PTHR21485:SF6">
    <property type="entry name" value="N-ACYLNEURAMINATE CYTIDYLYLTRANSFERASE-RELATED"/>
    <property type="match status" value="1"/>
</dbReference>
<proteinExistence type="inferred from homology"/>
<dbReference type="GO" id="GO:0009103">
    <property type="term" value="P:lipopolysaccharide biosynthetic process"/>
    <property type="evidence" value="ECO:0007669"/>
    <property type="project" value="UniProtKB-KW"/>
</dbReference>
<dbReference type="InterPro" id="IPR023214">
    <property type="entry name" value="HAD_sf"/>
</dbReference>
<reference evidence="13" key="1">
    <citation type="book" date="2014" name="THE 24TH EUROPEAN CONGRESS OF CLINICAL MICROBIOLOGY AND INFECTIOUS DISEASES" publisher="ECCMID 2014" city="Barcelona, Spain">
        <title>Identification of resistance genes in three multidrug-resistant Bacteroides fragilis isolates by whole genome sequencing.</title>
        <editorList>
            <person name="Unknown"/>
            <person name="A."/>
        </editorList>
        <authorList>
            <person name="Sydenham T.V."/>
            <person name="Hasman H."/>
            <person name="Wang M."/>
            <person name="Soki J."/>
            <person name="Nagy E."/>
            <person name="Justesen U.S."/>
        </authorList>
    </citation>
    <scope>NUCLEOTIDE SEQUENCE</scope>
    <source>
        <strain evidence="13">DCMOUH0018B</strain>
    </source>
</reference>
<dbReference type="SFLD" id="SFLDG01136">
    <property type="entry name" value="C1.6:_Phosphoserine_Phosphatas"/>
    <property type="match status" value="1"/>
</dbReference>
<dbReference type="InterPro" id="IPR036412">
    <property type="entry name" value="HAD-like_sf"/>
</dbReference>
<dbReference type="FunFam" id="3.40.50.1000:FF:000029">
    <property type="entry name" value="3-deoxy-D-manno-octulosonate 8-phosphate phosphatase KdsC"/>
    <property type="match status" value="1"/>
</dbReference>
<evidence type="ECO:0000313" key="13">
    <source>
        <dbReference type="EMBL" id="KFX74566.1"/>
    </source>
</evidence>
<dbReference type="EMBL" id="JMZZ02000143">
    <property type="protein sequence ID" value="KFX74566.1"/>
    <property type="molecule type" value="Genomic_DNA"/>
</dbReference>
<dbReference type="Gene3D" id="3.40.50.1000">
    <property type="entry name" value="HAD superfamily/HAD-like"/>
    <property type="match status" value="1"/>
</dbReference>
<evidence type="ECO:0000256" key="3">
    <source>
        <dbReference type="ARBA" id="ARBA00005893"/>
    </source>
</evidence>
<dbReference type="AlphaFoldDB" id="A0A0I9S9T8"/>
<gene>
    <name evidence="13" type="ORF">EE52_0211705</name>
</gene>
<evidence type="ECO:0000256" key="1">
    <source>
        <dbReference type="ARBA" id="ARBA00000898"/>
    </source>
</evidence>
<comment type="caution">
    <text evidence="13">The sequence shown here is derived from an EMBL/GenBank/DDBJ whole genome shotgun (WGS) entry which is preliminary data.</text>
</comment>
<dbReference type="Pfam" id="PF08282">
    <property type="entry name" value="Hydrolase_3"/>
    <property type="match status" value="1"/>
</dbReference>
<sequence length="178" mass="19933">MEIFNNQLQEKAAKIKYFFADVDGTLTDGTVFYSSNGELLKDFSLRDGTGYFLLKQAGIKTGIITTECSQIVARRVEKLKIDEYIFGTSNKLNNIKSFVEKNNLFLDQIAFIGDEINDLKLLRECGLSFAVADADDRLIKTCDIVCNKRGGQGAFREAVEILLNLKGVDVDEIIEKTL</sequence>